<dbReference type="PANTHER" id="PTHR34848">
    <property type="match status" value="1"/>
</dbReference>
<dbReference type="EC" id="2.7.1.156" evidence="8"/>
<dbReference type="GO" id="GO:0016779">
    <property type="term" value="F:nucleotidyltransferase activity"/>
    <property type="evidence" value="ECO:0007669"/>
    <property type="project" value="UniProtKB-KW"/>
</dbReference>
<dbReference type="PANTHER" id="PTHR34848:SF1">
    <property type="entry name" value="BIFUNCTIONAL ADENOSYLCOBALAMIN BIOSYNTHESIS PROTEIN COBU"/>
    <property type="match status" value="1"/>
</dbReference>
<comment type="pathway">
    <text evidence="5">Cofactor biosynthesis; adenosylcobalamin biosynthesis; adenosylcobalamin from cob(II)yrinate a,c-diamide: step 6/7.</text>
</comment>
<comment type="catalytic activity">
    <reaction evidence="1">
        <text>adenosylcob(III)inamide + ATP = adenosylcob(III)inamide phosphate + ADP + H(+)</text>
        <dbReference type="Rhea" id="RHEA:15769"/>
        <dbReference type="ChEBI" id="CHEBI:2480"/>
        <dbReference type="ChEBI" id="CHEBI:15378"/>
        <dbReference type="ChEBI" id="CHEBI:30616"/>
        <dbReference type="ChEBI" id="CHEBI:58502"/>
        <dbReference type="ChEBI" id="CHEBI:456216"/>
        <dbReference type="EC" id="2.7.1.156"/>
    </reaction>
</comment>
<dbReference type="RefSeq" id="WP_100762676.1">
    <property type="nucleotide sequence ID" value="NZ_NPDS01000004.1"/>
</dbReference>
<dbReference type="Gene3D" id="3.40.50.300">
    <property type="entry name" value="P-loop containing nucleotide triphosphate hydrolases"/>
    <property type="match status" value="1"/>
</dbReference>
<evidence type="ECO:0000256" key="5">
    <source>
        <dbReference type="ARBA" id="ARBA00004692"/>
    </source>
</evidence>
<comment type="caution">
    <text evidence="18">The sequence shown here is derived from an EMBL/GenBank/DDBJ whole genome shotgun (WGS) entry which is preliminary data.</text>
</comment>
<evidence type="ECO:0000256" key="8">
    <source>
        <dbReference type="ARBA" id="ARBA00012016"/>
    </source>
</evidence>
<accession>A0ABX4NKM9</accession>
<sequence>MADIILITGGCRSGKSKFALNFADKFEGRKFFIATCPNLDEEMNQRILKHKNERRGLSWETIEEEFNLLNVFTSGRFPENSVVLVDCLSLWVNNLLYRSTKENTVLNETNIRELCSTLTRTILNSSLKKVIFVSCEVGLGLVPENKTGRIYRDLLGTCNQAIAHNANETYFMVSGIPLQIKGDQSNKVGTA</sequence>
<evidence type="ECO:0000256" key="17">
    <source>
        <dbReference type="ARBA" id="ARBA00030571"/>
    </source>
</evidence>
<evidence type="ECO:0000256" key="3">
    <source>
        <dbReference type="ARBA" id="ARBA00001522"/>
    </source>
</evidence>
<evidence type="ECO:0000256" key="6">
    <source>
        <dbReference type="ARBA" id="ARBA00005159"/>
    </source>
</evidence>
<dbReference type="PIRSF" id="PIRSF006135">
    <property type="entry name" value="CobU"/>
    <property type="match status" value="1"/>
</dbReference>
<dbReference type="CDD" id="cd00544">
    <property type="entry name" value="CobU"/>
    <property type="match status" value="1"/>
</dbReference>
<dbReference type="NCBIfam" id="NF004469">
    <property type="entry name" value="PRK05800.1"/>
    <property type="match status" value="1"/>
</dbReference>
<protein>
    <recommendedName>
        <fullName evidence="16">Adenosylcobinamide kinase</fullName>
        <ecNumber evidence="8">2.7.1.156</ecNumber>
        <ecNumber evidence="9">2.7.7.62</ecNumber>
    </recommendedName>
    <alternativeName>
        <fullName evidence="17">Adenosylcobinamide-phosphate guanylyltransferase</fullName>
    </alternativeName>
</protein>
<keyword evidence="13 18" id="KW-0418">Kinase</keyword>
<dbReference type="EC" id="2.7.7.62" evidence="9"/>
<evidence type="ECO:0000313" key="19">
    <source>
        <dbReference type="Proteomes" id="UP000231879"/>
    </source>
</evidence>
<evidence type="ECO:0000256" key="16">
    <source>
        <dbReference type="ARBA" id="ARBA00029570"/>
    </source>
</evidence>
<evidence type="ECO:0000256" key="4">
    <source>
        <dbReference type="ARBA" id="ARBA00003889"/>
    </source>
</evidence>
<evidence type="ECO:0000256" key="7">
    <source>
        <dbReference type="ARBA" id="ARBA00007490"/>
    </source>
</evidence>
<evidence type="ECO:0000256" key="9">
    <source>
        <dbReference type="ARBA" id="ARBA00012523"/>
    </source>
</evidence>
<proteinExistence type="inferred from homology"/>
<gene>
    <name evidence="18" type="ORF">CH367_11665</name>
</gene>
<evidence type="ECO:0000256" key="1">
    <source>
        <dbReference type="ARBA" id="ARBA00000312"/>
    </source>
</evidence>
<evidence type="ECO:0000256" key="13">
    <source>
        <dbReference type="ARBA" id="ARBA00022777"/>
    </source>
</evidence>
<reference evidence="18 19" key="1">
    <citation type="submission" date="2017-07" db="EMBL/GenBank/DDBJ databases">
        <title>Leptospira spp. isolated from tropical soils.</title>
        <authorList>
            <person name="Thibeaux R."/>
            <person name="Iraola G."/>
            <person name="Ferres I."/>
            <person name="Bierque E."/>
            <person name="Girault D."/>
            <person name="Soupe-Gilbert M.-E."/>
            <person name="Picardeau M."/>
            <person name="Goarant C."/>
        </authorList>
    </citation>
    <scope>NUCLEOTIDE SEQUENCE [LARGE SCALE GENOMIC DNA]</scope>
    <source>
        <strain evidence="18 19">FH4-C-A1</strain>
    </source>
</reference>
<evidence type="ECO:0000313" key="18">
    <source>
        <dbReference type="EMBL" id="PJZ57373.1"/>
    </source>
</evidence>
<dbReference type="Pfam" id="PF02283">
    <property type="entry name" value="CobU"/>
    <property type="match status" value="1"/>
</dbReference>
<organism evidence="18 19">
    <name type="scientific">Leptospira barantonii</name>
    <dbReference type="NCBI Taxonomy" id="2023184"/>
    <lineage>
        <taxon>Bacteria</taxon>
        <taxon>Pseudomonadati</taxon>
        <taxon>Spirochaetota</taxon>
        <taxon>Spirochaetia</taxon>
        <taxon>Leptospirales</taxon>
        <taxon>Leptospiraceae</taxon>
        <taxon>Leptospira</taxon>
    </lineage>
</organism>
<dbReference type="InterPro" id="IPR027417">
    <property type="entry name" value="P-loop_NTPase"/>
</dbReference>
<keyword evidence="18" id="KW-0548">Nucleotidyltransferase</keyword>
<comment type="catalytic activity">
    <reaction evidence="3">
        <text>adenosylcob(III)inamide + GTP = adenosylcob(III)inamide phosphate + GDP + H(+)</text>
        <dbReference type="Rhea" id="RHEA:15765"/>
        <dbReference type="ChEBI" id="CHEBI:2480"/>
        <dbReference type="ChEBI" id="CHEBI:15378"/>
        <dbReference type="ChEBI" id="CHEBI:37565"/>
        <dbReference type="ChEBI" id="CHEBI:58189"/>
        <dbReference type="ChEBI" id="CHEBI:58502"/>
        <dbReference type="EC" id="2.7.1.156"/>
    </reaction>
</comment>
<comment type="function">
    <text evidence="4">Catalyzes ATP-dependent phosphorylation of adenosylcobinamide and addition of GMP to adenosylcobinamide phosphate.</text>
</comment>
<keyword evidence="19" id="KW-1185">Reference proteome</keyword>
<evidence type="ECO:0000256" key="12">
    <source>
        <dbReference type="ARBA" id="ARBA00022741"/>
    </source>
</evidence>
<comment type="catalytic activity">
    <reaction evidence="2">
        <text>adenosylcob(III)inamide phosphate + GTP + H(+) = adenosylcob(III)inamide-GDP + diphosphate</text>
        <dbReference type="Rhea" id="RHEA:22712"/>
        <dbReference type="ChEBI" id="CHEBI:15378"/>
        <dbReference type="ChEBI" id="CHEBI:33019"/>
        <dbReference type="ChEBI" id="CHEBI:37565"/>
        <dbReference type="ChEBI" id="CHEBI:58502"/>
        <dbReference type="ChEBI" id="CHEBI:60487"/>
        <dbReference type="EC" id="2.7.7.62"/>
    </reaction>
</comment>
<keyword evidence="10" id="KW-0169">Cobalamin biosynthesis</keyword>
<keyword evidence="12" id="KW-0547">Nucleotide-binding</keyword>
<evidence type="ECO:0000256" key="11">
    <source>
        <dbReference type="ARBA" id="ARBA00022679"/>
    </source>
</evidence>
<dbReference type="GO" id="GO:0016301">
    <property type="term" value="F:kinase activity"/>
    <property type="evidence" value="ECO:0007669"/>
    <property type="project" value="UniProtKB-KW"/>
</dbReference>
<dbReference type="EMBL" id="NPDS01000004">
    <property type="protein sequence ID" value="PJZ57373.1"/>
    <property type="molecule type" value="Genomic_DNA"/>
</dbReference>
<comment type="pathway">
    <text evidence="6">Cofactor biosynthesis; adenosylcobalamin biosynthesis; adenosylcobalamin from cob(II)yrinate a,c-diamide: step 5/7.</text>
</comment>
<evidence type="ECO:0000256" key="15">
    <source>
        <dbReference type="ARBA" id="ARBA00023134"/>
    </source>
</evidence>
<evidence type="ECO:0000256" key="14">
    <source>
        <dbReference type="ARBA" id="ARBA00022840"/>
    </source>
</evidence>
<dbReference type="Proteomes" id="UP000231879">
    <property type="component" value="Unassembled WGS sequence"/>
</dbReference>
<dbReference type="InterPro" id="IPR003203">
    <property type="entry name" value="CobU/CobP"/>
</dbReference>
<keyword evidence="11" id="KW-0808">Transferase</keyword>
<dbReference type="SUPFAM" id="SSF52540">
    <property type="entry name" value="P-loop containing nucleoside triphosphate hydrolases"/>
    <property type="match status" value="1"/>
</dbReference>
<keyword evidence="15" id="KW-0342">GTP-binding</keyword>
<comment type="similarity">
    <text evidence="7">Belongs to the CobU/CobP family.</text>
</comment>
<evidence type="ECO:0000256" key="10">
    <source>
        <dbReference type="ARBA" id="ARBA00022573"/>
    </source>
</evidence>
<name>A0ABX4NKM9_9LEPT</name>
<evidence type="ECO:0000256" key="2">
    <source>
        <dbReference type="ARBA" id="ARBA00000711"/>
    </source>
</evidence>
<keyword evidence="14" id="KW-0067">ATP-binding</keyword>